<sequence length="155" mass="17190">MQVIRMSSLAALLLCGLSQVAVAEVRVDGPVEFGIFETSAKDLQPGERVLTRAQQTIHNTDVIPAKLGTKFGIRYTLVNKKADDTPLTLLYLTPGIQSADGRHDKLVVEQKLVVGAPQDVMAYEFSEYSEMAKGEWRFMVFQGDRLLAQKSFTVQ</sequence>
<proteinExistence type="predicted"/>
<dbReference type="InterPro" id="IPR024331">
    <property type="entry name" value="DUF3859"/>
</dbReference>
<accession>A0A9W6NGZ1</accession>
<protein>
    <recommendedName>
        <fullName evidence="2">DUF3859 domain-containing protein</fullName>
    </recommendedName>
</protein>
<dbReference type="RefSeq" id="WP_271196772.1">
    <property type="nucleotide sequence ID" value="NZ_BSFN01000012.1"/>
</dbReference>
<comment type="caution">
    <text evidence="3">The sequence shown here is derived from an EMBL/GenBank/DDBJ whole genome shotgun (WGS) entry which is preliminary data.</text>
</comment>
<keyword evidence="1" id="KW-0732">Signal</keyword>
<organism evidence="3 4">
    <name type="scientific">Pseudomonas turukhanskensis</name>
    <dbReference type="NCBI Taxonomy" id="1806536"/>
    <lineage>
        <taxon>Bacteria</taxon>
        <taxon>Pseudomonadati</taxon>
        <taxon>Pseudomonadota</taxon>
        <taxon>Gammaproteobacteria</taxon>
        <taxon>Pseudomonadales</taxon>
        <taxon>Pseudomonadaceae</taxon>
        <taxon>Pseudomonas</taxon>
    </lineage>
</organism>
<dbReference type="EMBL" id="BSFN01000012">
    <property type="protein sequence ID" value="GLK90583.1"/>
    <property type="molecule type" value="Genomic_DNA"/>
</dbReference>
<dbReference type="Gene3D" id="2.60.40.2390">
    <property type="match status" value="1"/>
</dbReference>
<dbReference type="AlphaFoldDB" id="A0A9W6NGZ1"/>
<gene>
    <name evidence="3" type="ORF">GCM10017655_36470</name>
</gene>
<dbReference type="Proteomes" id="UP001143328">
    <property type="component" value="Unassembled WGS sequence"/>
</dbReference>
<feature type="signal peptide" evidence="1">
    <location>
        <begin position="1"/>
        <end position="23"/>
    </location>
</feature>
<feature type="chain" id="PRO_5040736791" description="DUF3859 domain-containing protein" evidence="1">
    <location>
        <begin position="24"/>
        <end position="155"/>
    </location>
</feature>
<dbReference type="Pfam" id="PF12975">
    <property type="entry name" value="DUF3859"/>
    <property type="match status" value="1"/>
</dbReference>
<reference evidence="3" key="2">
    <citation type="submission" date="2023-01" db="EMBL/GenBank/DDBJ databases">
        <authorList>
            <person name="Sun Q."/>
            <person name="Evtushenko L."/>
        </authorList>
    </citation>
    <scope>NUCLEOTIDE SEQUENCE</scope>
    <source>
        <strain evidence="3">VKM B-2935</strain>
    </source>
</reference>
<evidence type="ECO:0000313" key="4">
    <source>
        <dbReference type="Proteomes" id="UP001143328"/>
    </source>
</evidence>
<evidence type="ECO:0000313" key="3">
    <source>
        <dbReference type="EMBL" id="GLK90583.1"/>
    </source>
</evidence>
<evidence type="ECO:0000256" key="1">
    <source>
        <dbReference type="SAM" id="SignalP"/>
    </source>
</evidence>
<evidence type="ECO:0000259" key="2">
    <source>
        <dbReference type="Pfam" id="PF12975"/>
    </source>
</evidence>
<name>A0A9W6NGZ1_9PSED</name>
<reference evidence="3" key="1">
    <citation type="journal article" date="2014" name="Int. J. Syst. Evol. Microbiol.">
        <title>Complete genome sequence of Corynebacterium casei LMG S-19264T (=DSM 44701T), isolated from a smear-ripened cheese.</title>
        <authorList>
            <consortium name="US DOE Joint Genome Institute (JGI-PGF)"/>
            <person name="Walter F."/>
            <person name="Albersmeier A."/>
            <person name="Kalinowski J."/>
            <person name="Ruckert C."/>
        </authorList>
    </citation>
    <scope>NUCLEOTIDE SEQUENCE</scope>
    <source>
        <strain evidence="3">VKM B-2935</strain>
    </source>
</reference>
<keyword evidence="4" id="KW-1185">Reference proteome</keyword>
<feature type="domain" description="DUF3859" evidence="2">
    <location>
        <begin position="26"/>
        <end position="154"/>
    </location>
</feature>